<feature type="compositionally biased region" description="Basic residues" evidence="1">
    <location>
        <begin position="83"/>
        <end position="96"/>
    </location>
</feature>
<dbReference type="AlphaFoldDB" id="A0AAE8N0F1"/>
<evidence type="ECO:0000313" key="3">
    <source>
        <dbReference type="EMBL" id="SPO03069.1"/>
    </source>
</evidence>
<evidence type="ECO:0000256" key="1">
    <source>
        <dbReference type="SAM" id="MobiDB-lite"/>
    </source>
</evidence>
<gene>
    <name evidence="3" type="ORF">DNG_05750</name>
</gene>
<feature type="compositionally biased region" description="Pro residues" evidence="1">
    <location>
        <begin position="117"/>
        <end position="135"/>
    </location>
</feature>
<protein>
    <submittedName>
        <fullName evidence="3">Uncharacterized protein</fullName>
    </submittedName>
</protein>
<evidence type="ECO:0000313" key="4">
    <source>
        <dbReference type="Proteomes" id="UP001187682"/>
    </source>
</evidence>
<comment type="caution">
    <text evidence="3">The sequence shown here is derived from an EMBL/GenBank/DDBJ whole genome shotgun (WGS) entry which is preliminary data.</text>
</comment>
<keyword evidence="2" id="KW-0812">Transmembrane</keyword>
<reference evidence="3" key="1">
    <citation type="submission" date="2018-03" db="EMBL/GenBank/DDBJ databases">
        <authorList>
            <person name="Guldener U."/>
        </authorList>
    </citation>
    <scope>NUCLEOTIDE SEQUENCE</scope>
</reference>
<feature type="transmembrane region" description="Helical" evidence="2">
    <location>
        <begin position="52"/>
        <end position="74"/>
    </location>
</feature>
<evidence type="ECO:0000256" key="2">
    <source>
        <dbReference type="SAM" id="Phobius"/>
    </source>
</evidence>
<dbReference type="EMBL" id="ONZQ02000007">
    <property type="protein sequence ID" value="SPO03069.1"/>
    <property type="molecule type" value="Genomic_DNA"/>
</dbReference>
<keyword evidence="4" id="KW-1185">Reference proteome</keyword>
<accession>A0AAE8N0F1</accession>
<keyword evidence="2" id="KW-0472">Membrane</keyword>
<sequence length="135" mass="14317">MYIPLGTSLAEPPSPGTPYFLKSVLGHLAAFMAPPSSAGLKRRGDASHNMNVTIGIIVAIVLTAFITGTGYFMYRYRGSIRFSPRRRHRHSGKRRTSTGSSKSSKSSKSGRSASGEEPPPPPPPPSSPPGDPPAD</sequence>
<name>A0AAE8N0F1_9PEZI</name>
<proteinExistence type="predicted"/>
<feature type="compositionally biased region" description="Low complexity" evidence="1">
    <location>
        <begin position="97"/>
        <end position="116"/>
    </location>
</feature>
<organism evidence="3 4">
    <name type="scientific">Cephalotrichum gorgonifer</name>
    <dbReference type="NCBI Taxonomy" id="2041049"/>
    <lineage>
        <taxon>Eukaryota</taxon>
        <taxon>Fungi</taxon>
        <taxon>Dikarya</taxon>
        <taxon>Ascomycota</taxon>
        <taxon>Pezizomycotina</taxon>
        <taxon>Sordariomycetes</taxon>
        <taxon>Hypocreomycetidae</taxon>
        <taxon>Microascales</taxon>
        <taxon>Microascaceae</taxon>
        <taxon>Cephalotrichum</taxon>
    </lineage>
</organism>
<feature type="region of interest" description="Disordered" evidence="1">
    <location>
        <begin position="82"/>
        <end position="135"/>
    </location>
</feature>
<keyword evidence="2" id="KW-1133">Transmembrane helix</keyword>
<dbReference type="Proteomes" id="UP001187682">
    <property type="component" value="Unassembled WGS sequence"/>
</dbReference>